<name>A0ABS4QY21_9HYPH</name>
<keyword evidence="2" id="KW-1185">Reference proteome</keyword>
<comment type="caution">
    <text evidence="1">The sequence shown here is derived from an EMBL/GenBank/DDBJ whole genome shotgun (WGS) entry which is preliminary data.</text>
</comment>
<reference evidence="1 2" key="1">
    <citation type="submission" date="2021-03" db="EMBL/GenBank/DDBJ databases">
        <title>Genomic Encyclopedia of Type Strains, Phase IV (KMG-IV): sequencing the most valuable type-strain genomes for metagenomic binning, comparative biology and taxonomic classification.</title>
        <authorList>
            <person name="Goeker M."/>
        </authorList>
    </citation>
    <scope>NUCLEOTIDE SEQUENCE [LARGE SCALE GENOMIC DNA]</scope>
    <source>
        <strain evidence="1 2">DSM 13372</strain>
    </source>
</reference>
<evidence type="ECO:0000313" key="1">
    <source>
        <dbReference type="EMBL" id="MBP2234467.1"/>
    </source>
</evidence>
<dbReference type="Proteomes" id="UP000730739">
    <property type="component" value="Unassembled WGS sequence"/>
</dbReference>
<dbReference type="InterPro" id="IPR009061">
    <property type="entry name" value="DNA-bd_dom_put_sf"/>
</dbReference>
<proteinExistence type="predicted"/>
<dbReference type="Gene3D" id="1.10.1660.10">
    <property type="match status" value="1"/>
</dbReference>
<dbReference type="Pfam" id="PF13591">
    <property type="entry name" value="MerR_2"/>
    <property type="match status" value="1"/>
</dbReference>
<evidence type="ECO:0000313" key="2">
    <source>
        <dbReference type="Proteomes" id="UP000730739"/>
    </source>
</evidence>
<organism evidence="1 2">
    <name type="scientific">Sinorhizobium kostiense</name>
    <dbReference type="NCBI Taxonomy" id="76747"/>
    <lineage>
        <taxon>Bacteria</taxon>
        <taxon>Pseudomonadati</taxon>
        <taxon>Pseudomonadota</taxon>
        <taxon>Alphaproteobacteria</taxon>
        <taxon>Hyphomicrobiales</taxon>
        <taxon>Rhizobiaceae</taxon>
        <taxon>Sinorhizobium/Ensifer group</taxon>
        <taxon>Sinorhizobium</taxon>
    </lineage>
</organism>
<dbReference type="SUPFAM" id="SSF46955">
    <property type="entry name" value="Putative DNA-binding domain"/>
    <property type="match status" value="1"/>
</dbReference>
<gene>
    <name evidence="1" type="ORF">J2Z31_000957</name>
</gene>
<sequence>MKLREREVVEVFRVLTLRQLRQWVQRGWIVPSQSETGPLFDEVDLARIRLVCELRRDMNVNDDAVPIILELLDQLYGLRRDLRAVVTALLDQPDDVRQKLTQSLSAKSGKHGVSPR</sequence>
<dbReference type="EMBL" id="JAGILA010000001">
    <property type="protein sequence ID" value="MBP2234467.1"/>
    <property type="molecule type" value="Genomic_DNA"/>
</dbReference>
<dbReference type="RefSeq" id="WP_209600697.1">
    <property type="nucleotide sequence ID" value="NZ_JAGILA010000001.1"/>
</dbReference>
<accession>A0ABS4QY21</accession>
<protein>
    <submittedName>
        <fullName evidence="1">Chaperone modulatory protein CbpM</fullName>
    </submittedName>
</protein>